<protein>
    <submittedName>
        <fullName evidence="3">Uncharacterized protein</fullName>
    </submittedName>
</protein>
<feature type="compositionally biased region" description="Polar residues" evidence="1">
    <location>
        <begin position="183"/>
        <end position="192"/>
    </location>
</feature>
<feature type="region of interest" description="Disordered" evidence="1">
    <location>
        <begin position="214"/>
        <end position="236"/>
    </location>
</feature>
<feature type="region of interest" description="Disordered" evidence="1">
    <location>
        <begin position="148"/>
        <end position="200"/>
    </location>
</feature>
<feature type="compositionally biased region" description="Polar residues" evidence="1">
    <location>
        <begin position="149"/>
        <end position="170"/>
    </location>
</feature>
<reference evidence="3" key="2">
    <citation type="submission" date="2015-08" db="UniProtKB">
        <authorList>
            <consortium name="WormBaseParasite"/>
        </authorList>
    </citation>
    <scope>IDENTIFICATION</scope>
</reference>
<dbReference type="AlphaFoldDB" id="A0A0K0F4S6"/>
<evidence type="ECO:0000256" key="1">
    <source>
        <dbReference type="SAM" id="MobiDB-lite"/>
    </source>
</evidence>
<evidence type="ECO:0000313" key="3">
    <source>
        <dbReference type="WBParaSite" id="SVE_0381600.1"/>
    </source>
</evidence>
<reference evidence="2" key="1">
    <citation type="submission" date="2014-07" db="EMBL/GenBank/DDBJ databases">
        <authorList>
            <person name="Martin A.A"/>
            <person name="De Silva N."/>
        </authorList>
    </citation>
    <scope>NUCLEOTIDE SEQUENCE</scope>
</reference>
<keyword evidence="2" id="KW-1185">Reference proteome</keyword>
<dbReference type="WBParaSite" id="SVE_0381600.1">
    <property type="protein sequence ID" value="SVE_0381600.1"/>
    <property type="gene ID" value="SVE_0381600"/>
</dbReference>
<feature type="compositionally biased region" description="Low complexity" evidence="1">
    <location>
        <begin position="222"/>
        <end position="233"/>
    </location>
</feature>
<evidence type="ECO:0000313" key="2">
    <source>
        <dbReference type="Proteomes" id="UP000035680"/>
    </source>
</evidence>
<proteinExistence type="predicted"/>
<accession>A0A0K0F4S6</accession>
<sequence length="262" mass="29644">MIFNRNTKNYTNTSSSTCWCSNTFNNTQTSIYTISKSKISPKIPAPTTQSLTTRPVGSIGYKYISFFNAKREFGEFVDGYVSCLNDLRRAAKLSEDFLITKIICNIQKKYRTMLKNLTDADLNTIKSLLKDIDKGKSLVAGPNRFFRSGFQSNAPSPTKTTSQDYTSTPVNREIFSHQKRMSTDSQTNNNPTLELPKPPSSYRNLQTLSTHPHMNHHHFPINTTSSTPQQNSSHDLNPMPTPSTILMKNLKSQSTPRTWKNC</sequence>
<organism evidence="2 3">
    <name type="scientific">Strongyloides venezuelensis</name>
    <name type="common">Threadworm</name>
    <dbReference type="NCBI Taxonomy" id="75913"/>
    <lineage>
        <taxon>Eukaryota</taxon>
        <taxon>Metazoa</taxon>
        <taxon>Ecdysozoa</taxon>
        <taxon>Nematoda</taxon>
        <taxon>Chromadorea</taxon>
        <taxon>Rhabditida</taxon>
        <taxon>Tylenchina</taxon>
        <taxon>Panagrolaimomorpha</taxon>
        <taxon>Strongyloidoidea</taxon>
        <taxon>Strongyloididae</taxon>
        <taxon>Strongyloides</taxon>
    </lineage>
</organism>
<name>A0A0K0F4S6_STRVS</name>
<dbReference type="Proteomes" id="UP000035680">
    <property type="component" value="Unassembled WGS sequence"/>
</dbReference>